<evidence type="ECO:0000313" key="2">
    <source>
        <dbReference type="EMBL" id="PNU19920.1"/>
    </source>
</evidence>
<keyword evidence="1" id="KW-0472">Membrane</keyword>
<protein>
    <submittedName>
        <fullName evidence="2">DUF4381 domain-containing protein</fullName>
    </submittedName>
</protein>
<gene>
    <name evidence="2" type="ORF">C2E25_10260</name>
</gene>
<feature type="transmembrane region" description="Helical" evidence="1">
    <location>
        <begin position="63"/>
        <end position="82"/>
    </location>
</feature>
<dbReference type="Proteomes" id="UP000236340">
    <property type="component" value="Unassembled WGS sequence"/>
</dbReference>
<dbReference type="AlphaFoldDB" id="A0A2K2H9L0"/>
<proteinExistence type="predicted"/>
<reference evidence="2 3" key="1">
    <citation type="journal article" date="2018" name="Genome Announc.">
        <title>Genome Sequence of Geothermobacter sp. HR-1 Iron Reducer from the Loihi Seamount.</title>
        <authorList>
            <person name="Smith H."/>
            <person name="Abuyen K."/>
            <person name="Tremblay J."/>
            <person name="Savalia P."/>
            <person name="Perez-Rodriguez I."/>
            <person name="Emerson D."/>
            <person name="Tully B."/>
            <person name="Amend J."/>
        </authorList>
    </citation>
    <scope>NUCLEOTIDE SEQUENCE [LARGE SCALE GENOMIC DNA]</scope>
    <source>
        <strain evidence="2 3">HR-1</strain>
    </source>
</reference>
<organism evidence="2 3">
    <name type="scientific">Geothermobacter hydrogeniphilus</name>
    <dbReference type="NCBI Taxonomy" id="1969733"/>
    <lineage>
        <taxon>Bacteria</taxon>
        <taxon>Pseudomonadati</taxon>
        <taxon>Thermodesulfobacteriota</taxon>
        <taxon>Desulfuromonadia</taxon>
        <taxon>Desulfuromonadales</taxon>
        <taxon>Geothermobacteraceae</taxon>
        <taxon>Geothermobacter</taxon>
    </lineage>
</organism>
<accession>A0A2K2H9L0</accession>
<keyword evidence="1" id="KW-0812">Transmembrane</keyword>
<evidence type="ECO:0000256" key="1">
    <source>
        <dbReference type="SAM" id="Phobius"/>
    </source>
</evidence>
<dbReference type="Pfam" id="PF14316">
    <property type="entry name" value="DUF4381"/>
    <property type="match status" value="1"/>
</dbReference>
<dbReference type="InterPro" id="IPR025489">
    <property type="entry name" value="DUF4381"/>
</dbReference>
<sequence>MPGSWCCRPTSIPSKICPASGQGAEMAQLSTIPSTVTGRAMPPLPLRDLHLPPEIGVWPLAPGWWLLVGLLVLLIVAALLLARFRQRRRFRRLALLQLETLKNLHGSELAAALSYLLRQAALCHFSPQQVAGLSGEDWLKFLDTPFADRPFSRGYGRCLQDAPYRPLVDIDEARLLELCRDWLKKLPPQSGPSRRRR</sequence>
<name>A0A2K2H9L0_9BACT</name>
<dbReference type="EMBL" id="PPFX01000021">
    <property type="protein sequence ID" value="PNU19920.1"/>
    <property type="molecule type" value="Genomic_DNA"/>
</dbReference>
<comment type="caution">
    <text evidence="2">The sequence shown here is derived from an EMBL/GenBank/DDBJ whole genome shotgun (WGS) entry which is preliminary data.</text>
</comment>
<evidence type="ECO:0000313" key="3">
    <source>
        <dbReference type="Proteomes" id="UP000236340"/>
    </source>
</evidence>
<keyword evidence="1" id="KW-1133">Transmembrane helix</keyword>